<proteinExistence type="predicted"/>
<organism evidence="1 2">
    <name type="scientific">Nesterenkonia alkaliphila</name>
    <dbReference type="NCBI Taxonomy" id="1463631"/>
    <lineage>
        <taxon>Bacteria</taxon>
        <taxon>Bacillati</taxon>
        <taxon>Actinomycetota</taxon>
        <taxon>Actinomycetes</taxon>
        <taxon>Micrococcales</taxon>
        <taxon>Micrococcaceae</taxon>
        <taxon>Nesterenkonia</taxon>
    </lineage>
</organism>
<reference evidence="1 2" key="1">
    <citation type="submission" date="2019-12" db="EMBL/GenBank/DDBJ databases">
        <title>Nesterenkonia muleiensis sp. nov., a novel actinobacterium isolated from sap of Populus euphratica.</title>
        <authorList>
            <person name="Wang R."/>
        </authorList>
    </citation>
    <scope>NUCLEOTIDE SEQUENCE [LARGE SCALE GENOMIC DNA]</scope>
    <source>
        <strain evidence="1 2">F10</strain>
    </source>
</reference>
<dbReference type="EMBL" id="WRPM01000077">
    <property type="protein sequence ID" value="MVT26883.1"/>
    <property type="molecule type" value="Genomic_DNA"/>
</dbReference>
<dbReference type="OrthoDB" id="5242426at2"/>
<comment type="caution">
    <text evidence="1">The sequence shown here is derived from an EMBL/GenBank/DDBJ whole genome shotgun (WGS) entry which is preliminary data.</text>
</comment>
<accession>A0A7K1UK73</accession>
<protein>
    <recommendedName>
        <fullName evidence="3">Methionine synthase</fullName>
    </recommendedName>
</protein>
<evidence type="ECO:0008006" key="3">
    <source>
        <dbReference type="Google" id="ProtNLM"/>
    </source>
</evidence>
<evidence type="ECO:0000313" key="1">
    <source>
        <dbReference type="EMBL" id="MVT26883.1"/>
    </source>
</evidence>
<dbReference type="Proteomes" id="UP000460157">
    <property type="component" value="Unassembled WGS sequence"/>
</dbReference>
<sequence>MTVRSAAPAVLPGADFRHASALMESEITTPHLGCLPELPARGHHGSLLGRAVAQLSELYAELTSYGWRLVPRPGADHQRSSALLGSDVDTLAEVRGERAEQGAAAGPLSLELLGPVSLAAQLHLPGGEKVLIDHGARRDLAESLALGATSHLQHVLRSVRPRALTVTILEPQYQRVRTGSVPTVSGYQTIRSLPREETWQLLGTLISALRASGADAVILDLGQPAEPEHIEDFHAGSGNTVNGFALPVHRAQAADWERTAELVESGAQVLASLLRPDEPGARSLPEVSQLADRLTGPWQELGMPASSLAAFVLTPYGVRHRQLMAGLGEAEAMRALSRLRDTAEALTEQAAA</sequence>
<dbReference type="RefSeq" id="WP_157324287.1">
    <property type="nucleotide sequence ID" value="NZ_BMFX01000004.1"/>
</dbReference>
<dbReference type="AlphaFoldDB" id="A0A7K1UK73"/>
<keyword evidence="2" id="KW-1185">Reference proteome</keyword>
<gene>
    <name evidence="1" type="ORF">GNZ21_11030</name>
</gene>
<evidence type="ECO:0000313" key="2">
    <source>
        <dbReference type="Proteomes" id="UP000460157"/>
    </source>
</evidence>
<name>A0A7K1UK73_9MICC</name>